<reference evidence="11 12" key="1">
    <citation type="journal article" date="2024" name="Nat. Commun.">
        <title>Phylogenomics reveals the evolutionary origins of lichenization in chlorophyte algae.</title>
        <authorList>
            <person name="Puginier C."/>
            <person name="Libourel C."/>
            <person name="Otte J."/>
            <person name="Skaloud P."/>
            <person name="Haon M."/>
            <person name="Grisel S."/>
            <person name="Petersen M."/>
            <person name="Berrin J.G."/>
            <person name="Delaux P.M."/>
            <person name="Dal Grande F."/>
            <person name="Keller J."/>
        </authorList>
    </citation>
    <scope>NUCLEOTIDE SEQUENCE [LARGE SCALE GENOMIC DNA]</scope>
    <source>
        <strain evidence="11 12">SAG 245.80</strain>
    </source>
</reference>
<feature type="compositionally biased region" description="Acidic residues" evidence="10">
    <location>
        <begin position="62"/>
        <end position="74"/>
    </location>
</feature>
<keyword evidence="6" id="KW-0812">Transmembrane</keyword>
<keyword evidence="8" id="KW-1133">Transmembrane helix</keyword>
<feature type="region of interest" description="Disordered" evidence="10">
    <location>
        <begin position="374"/>
        <end position="395"/>
    </location>
</feature>
<dbReference type="InterPro" id="IPR021825">
    <property type="entry name" value="RETICULATA-related"/>
</dbReference>
<feature type="compositionally biased region" description="Basic and acidic residues" evidence="10">
    <location>
        <begin position="21"/>
        <end position="40"/>
    </location>
</feature>
<keyword evidence="9" id="KW-0472">Membrane</keyword>
<evidence type="ECO:0000313" key="11">
    <source>
        <dbReference type="EMBL" id="KAK9826747.1"/>
    </source>
</evidence>
<evidence type="ECO:0000313" key="12">
    <source>
        <dbReference type="Proteomes" id="UP001445335"/>
    </source>
</evidence>
<keyword evidence="12" id="KW-1185">Reference proteome</keyword>
<feature type="compositionally biased region" description="Polar residues" evidence="10">
    <location>
        <begin position="1"/>
        <end position="10"/>
    </location>
</feature>
<keyword evidence="5" id="KW-0934">Plastid</keyword>
<feature type="region of interest" description="Disordered" evidence="10">
    <location>
        <begin position="1"/>
        <end position="74"/>
    </location>
</feature>
<evidence type="ECO:0000256" key="3">
    <source>
        <dbReference type="ARBA" id="ARBA00010793"/>
    </source>
</evidence>
<sequence length="395" mass="42517">MCSVVTQSTDPVWGWSGASRGEGRSKLDLAKEVKTVEPRVDNSGGGGNNGKSIFNGGGGGDDGGDDDDYFDNFDDGEGNGDGDGFFRAVLAQLYDEASINAVMQEWFRTVADLPLIIRQAVSMGLFSSAQLVRFLSMDVRPSVTRAVTRRVPPQVARGVVGRLMADPAFAQKLLIEEAITICASLSWELQQRRERFGRELDFVAINTLSLAAATGALVWLVSPNRSYGALHKFSWQNYLHRLPNHIFDASTPLNRLTPGARAAGFAAKAAELCAVGTIAGAAMSGLAQVDLRLRRMRDPGFTPSVPVPDICTSAGGLAVTMGVFTNMRFQVVGGIDRYLFDHSNYLFSYLALSTAFRAASTWIGQPTRLHLQGLPVEPPRVSVPEPQPAPRPAAA</sequence>
<evidence type="ECO:0000256" key="8">
    <source>
        <dbReference type="ARBA" id="ARBA00022989"/>
    </source>
</evidence>
<comment type="similarity">
    <text evidence="3">Belongs to the RETICULATA family.</text>
</comment>
<feature type="compositionally biased region" description="Pro residues" evidence="10">
    <location>
        <begin position="385"/>
        <end position="395"/>
    </location>
</feature>
<dbReference type="EMBL" id="JALJOU010000063">
    <property type="protein sequence ID" value="KAK9826747.1"/>
    <property type="molecule type" value="Genomic_DNA"/>
</dbReference>
<evidence type="ECO:0000256" key="10">
    <source>
        <dbReference type="SAM" id="MobiDB-lite"/>
    </source>
</evidence>
<comment type="caution">
    <text evidence="11">The sequence shown here is derived from an EMBL/GenBank/DDBJ whole genome shotgun (WGS) entry which is preliminary data.</text>
</comment>
<dbReference type="PANTHER" id="PTHR31038:SF2">
    <property type="entry name" value="PROTEIN RETICULATA-RELATED 1, CHLOROPLASTIC"/>
    <property type="match status" value="1"/>
</dbReference>
<evidence type="ECO:0000256" key="5">
    <source>
        <dbReference type="ARBA" id="ARBA00022640"/>
    </source>
</evidence>
<dbReference type="Pfam" id="PF11891">
    <property type="entry name" value="RETICULATA-like"/>
    <property type="match status" value="1"/>
</dbReference>
<gene>
    <name evidence="11" type="ORF">WJX81_004762</name>
</gene>
<comment type="subcellular location">
    <subcellularLocation>
        <location evidence="1">Membrane</location>
        <topology evidence="1">Multi-pass membrane protein</topology>
    </subcellularLocation>
    <subcellularLocation>
        <location evidence="2">Plastid</location>
        <location evidence="2">Chloroplast</location>
    </subcellularLocation>
</comment>
<dbReference type="PANTHER" id="PTHR31038">
    <property type="entry name" value="EXPRESSED PROTEIN-RELATED"/>
    <property type="match status" value="1"/>
</dbReference>
<evidence type="ECO:0000256" key="7">
    <source>
        <dbReference type="ARBA" id="ARBA00022946"/>
    </source>
</evidence>
<accession>A0AAW1QZ84</accession>
<proteinExistence type="inferred from homology"/>
<evidence type="ECO:0000256" key="1">
    <source>
        <dbReference type="ARBA" id="ARBA00004141"/>
    </source>
</evidence>
<keyword evidence="4" id="KW-0150">Chloroplast</keyword>
<feature type="compositionally biased region" description="Gly residues" evidence="10">
    <location>
        <begin position="43"/>
        <end position="61"/>
    </location>
</feature>
<evidence type="ECO:0000256" key="6">
    <source>
        <dbReference type="ARBA" id="ARBA00022692"/>
    </source>
</evidence>
<evidence type="ECO:0000256" key="9">
    <source>
        <dbReference type="ARBA" id="ARBA00023136"/>
    </source>
</evidence>
<keyword evidence="7" id="KW-0809">Transit peptide</keyword>
<evidence type="ECO:0000256" key="2">
    <source>
        <dbReference type="ARBA" id="ARBA00004229"/>
    </source>
</evidence>
<dbReference type="AlphaFoldDB" id="A0AAW1QZ84"/>
<evidence type="ECO:0000256" key="4">
    <source>
        <dbReference type="ARBA" id="ARBA00022528"/>
    </source>
</evidence>
<organism evidence="11 12">
    <name type="scientific">Elliptochloris bilobata</name>
    <dbReference type="NCBI Taxonomy" id="381761"/>
    <lineage>
        <taxon>Eukaryota</taxon>
        <taxon>Viridiplantae</taxon>
        <taxon>Chlorophyta</taxon>
        <taxon>core chlorophytes</taxon>
        <taxon>Trebouxiophyceae</taxon>
        <taxon>Trebouxiophyceae incertae sedis</taxon>
        <taxon>Elliptochloris clade</taxon>
        <taxon>Elliptochloris</taxon>
    </lineage>
</organism>
<dbReference type="GO" id="GO:0099402">
    <property type="term" value="P:plant organ development"/>
    <property type="evidence" value="ECO:0007669"/>
    <property type="project" value="TreeGrafter"/>
</dbReference>
<name>A0AAW1QZ84_9CHLO</name>
<protein>
    <submittedName>
        <fullName evidence="11">Uncharacterized protein</fullName>
    </submittedName>
</protein>
<dbReference type="GO" id="GO:0009706">
    <property type="term" value="C:chloroplast inner membrane"/>
    <property type="evidence" value="ECO:0007669"/>
    <property type="project" value="TreeGrafter"/>
</dbReference>
<dbReference type="Proteomes" id="UP001445335">
    <property type="component" value="Unassembled WGS sequence"/>
</dbReference>